<feature type="binding site" evidence="5">
    <location>
        <position position="128"/>
    </location>
    <ligand>
        <name>Zn(2+)</name>
        <dbReference type="ChEBI" id="CHEBI:29105"/>
        <label>1</label>
    </ligand>
</feature>
<accession>A0A2D6YK03</accession>
<dbReference type="PANTHER" id="PTHR11935:SF7">
    <property type="entry name" value="HYDROXYACYLGLUTATHIONE HYDROLASE 2, CHLOROPLASTIC-RELATED"/>
    <property type="match status" value="1"/>
</dbReference>
<dbReference type="InterPro" id="IPR032282">
    <property type="entry name" value="HAGH_C"/>
</dbReference>
<dbReference type="SUPFAM" id="SSF56281">
    <property type="entry name" value="Metallo-hydrolase/oxidoreductase"/>
    <property type="match status" value="1"/>
</dbReference>
<comment type="pathway">
    <text evidence="5">Secondary metabolite metabolism; methylglyoxal degradation; (R)-lactate from methylglyoxal: step 2/2.</text>
</comment>
<dbReference type="NCBIfam" id="TIGR03413">
    <property type="entry name" value="GSH_gloB"/>
    <property type="match status" value="1"/>
</dbReference>
<dbReference type="GO" id="GO:0004416">
    <property type="term" value="F:hydroxyacylglutathione hydrolase activity"/>
    <property type="evidence" value="ECO:0007669"/>
    <property type="project" value="UniProtKB-UniRule"/>
</dbReference>
<evidence type="ECO:0000313" key="8">
    <source>
        <dbReference type="Proteomes" id="UP000226525"/>
    </source>
</evidence>
<dbReference type="Proteomes" id="UP000226525">
    <property type="component" value="Unassembled WGS sequence"/>
</dbReference>
<dbReference type="UniPathway" id="UPA00619">
    <property type="reaction ID" value="UER00676"/>
</dbReference>
<comment type="caution">
    <text evidence="7">The sequence shown here is derived from an EMBL/GenBank/DDBJ whole genome shotgun (WGS) entry which is preliminary data.</text>
</comment>
<keyword evidence="4 5" id="KW-0862">Zinc</keyword>
<dbReference type="PANTHER" id="PTHR11935">
    <property type="entry name" value="BETA LACTAMASE DOMAIN"/>
    <property type="match status" value="1"/>
</dbReference>
<comment type="function">
    <text evidence="5">Thiolesterase that catalyzes the hydrolysis of S-D-lactoyl-glutathione to form glutathione and D-lactic acid.</text>
</comment>
<dbReference type="InterPro" id="IPR017782">
    <property type="entry name" value="Hydroxyacylglutathione_Hdrlase"/>
</dbReference>
<comment type="subunit">
    <text evidence="5">Monomer.</text>
</comment>
<reference evidence="8" key="1">
    <citation type="submission" date="2017-09" db="EMBL/GenBank/DDBJ databases">
        <title>The Reconstruction of 2,631 Draft Metagenome-Assembled Genomes from the Global Oceans.</title>
        <authorList>
            <person name="Tully B.J."/>
            <person name="Graham E.D."/>
            <person name="Heidelberg J.F."/>
        </authorList>
    </citation>
    <scope>NUCLEOTIDE SEQUENCE [LARGE SCALE GENOMIC DNA]</scope>
</reference>
<dbReference type="EC" id="3.1.2.6" evidence="5"/>
<organism evidence="7 8">
    <name type="scientific">SAR324 cluster bacterium</name>
    <dbReference type="NCBI Taxonomy" id="2024889"/>
    <lineage>
        <taxon>Bacteria</taxon>
        <taxon>Deltaproteobacteria</taxon>
        <taxon>SAR324 cluster</taxon>
    </lineage>
</organism>
<dbReference type="HAMAP" id="MF_01374">
    <property type="entry name" value="Glyoxalase_2"/>
    <property type="match status" value="1"/>
</dbReference>
<keyword evidence="2 5" id="KW-0479">Metal-binding</keyword>
<evidence type="ECO:0000313" key="7">
    <source>
        <dbReference type="EMBL" id="MAH63503.1"/>
    </source>
</evidence>
<evidence type="ECO:0000259" key="6">
    <source>
        <dbReference type="SMART" id="SM00849"/>
    </source>
</evidence>
<feature type="domain" description="Metallo-beta-lactamase" evidence="6">
    <location>
        <begin position="26"/>
        <end position="184"/>
    </location>
</feature>
<comment type="cofactor">
    <cofactor evidence="5">
        <name>Zn(2+)</name>
        <dbReference type="ChEBI" id="CHEBI:29105"/>
    </cofactor>
    <text evidence="5">Binds 2 Zn(2+) ions per subunit.</text>
</comment>
<feature type="binding site" evidence="5">
    <location>
        <position position="145"/>
    </location>
    <ligand>
        <name>Zn(2+)</name>
        <dbReference type="ChEBI" id="CHEBI:29105"/>
        <label>2</label>
    </ligand>
</feature>
<sequence>MTNWTHLPGIRMNITPEVTPIPCLKDNYAYLLRCPSTGLTGVVDPSAAQPLIKVLRDKGWGLDYIFNTHHHWDHIGGNEELKKQFPSIRIFGHQSDQGRIPGQTDGVQDGQVIGFGAFDGFVIHNPGHTTGAITYVWGNAAFTGDTLFAGGCGRIFEGSPQDMYFSLHQKIGLLPPETRLYFGHEYTENNLQFSLDVEPTNHKARVLLKEVSKLRLEGKFTTPSTISQEFATNPFMRTTELEIQKKVRELEPDADLSPVSVFRVLREYKNHF</sequence>
<feature type="binding site" evidence="5">
    <location>
        <position position="184"/>
    </location>
    <ligand>
        <name>Zn(2+)</name>
        <dbReference type="ChEBI" id="CHEBI:29105"/>
        <label>2</label>
    </ligand>
</feature>
<name>A0A2D6YK03_9DELT</name>
<keyword evidence="3 5" id="KW-0378">Hydrolase</keyword>
<evidence type="ECO:0000256" key="5">
    <source>
        <dbReference type="HAMAP-Rule" id="MF_01374"/>
    </source>
</evidence>
<feature type="binding site" evidence="5">
    <location>
        <position position="73"/>
    </location>
    <ligand>
        <name>Zn(2+)</name>
        <dbReference type="ChEBI" id="CHEBI:29105"/>
        <label>2</label>
    </ligand>
</feature>
<dbReference type="InterPro" id="IPR001279">
    <property type="entry name" value="Metallo-B-lactamas"/>
</dbReference>
<dbReference type="GO" id="GO:0019243">
    <property type="term" value="P:methylglyoxal catabolic process to D-lactate via S-lactoyl-glutathione"/>
    <property type="evidence" value="ECO:0007669"/>
    <property type="project" value="UniProtKB-UniRule"/>
</dbReference>
<dbReference type="Pfam" id="PF16123">
    <property type="entry name" value="HAGH_C"/>
    <property type="match status" value="1"/>
</dbReference>
<dbReference type="InterPro" id="IPR036866">
    <property type="entry name" value="RibonucZ/Hydroxyglut_hydro"/>
</dbReference>
<evidence type="ECO:0000256" key="3">
    <source>
        <dbReference type="ARBA" id="ARBA00022801"/>
    </source>
</evidence>
<feature type="binding site" evidence="5">
    <location>
        <position position="71"/>
    </location>
    <ligand>
        <name>Zn(2+)</name>
        <dbReference type="ChEBI" id="CHEBI:29105"/>
        <label>1</label>
    </ligand>
</feature>
<feature type="binding site" evidence="5">
    <location>
        <position position="74"/>
    </location>
    <ligand>
        <name>Zn(2+)</name>
        <dbReference type="ChEBI" id="CHEBI:29105"/>
        <label>2</label>
    </ligand>
</feature>
<evidence type="ECO:0000256" key="2">
    <source>
        <dbReference type="ARBA" id="ARBA00022723"/>
    </source>
</evidence>
<dbReference type="CDD" id="cd07723">
    <property type="entry name" value="hydroxyacylglutathione_hydrolase_MBL-fold"/>
    <property type="match status" value="1"/>
</dbReference>
<dbReference type="GO" id="GO:0046872">
    <property type="term" value="F:metal ion binding"/>
    <property type="evidence" value="ECO:0007669"/>
    <property type="project" value="UniProtKB-KW"/>
</dbReference>
<dbReference type="PIRSF" id="PIRSF005457">
    <property type="entry name" value="Glx"/>
    <property type="match status" value="1"/>
</dbReference>
<dbReference type="Gene3D" id="3.60.15.10">
    <property type="entry name" value="Ribonuclease Z/Hydroxyacylglutathione hydrolase-like"/>
    <property type="match status" value="1"/>
</dbReference>
<proteinExistence type="inferred from homology"/>
<feature type="binding site" evidence="5">
    <location>
        <position position="145"/>
    </location>
    <ligand>
        <name>Zn(2+)</name>
        <dbReference type="ChEBI" id="CHEBI:29105"/>
        <label>1</label>
    </ligand>
</feature>
<feature type="binding site" evidence="5">
    <location>
        <position position="69"/>
    </location>
    <ligand>
        <name>Zn(2+)</name>
        <dbReference type="ChEBI" id="CHEBI:29105"/>
        <label>1</label>
    </ligand>
</feature>
<dbReference type="AlphaFoldDB" id="A0A2D6YK03"/>
<dbReference type="EMBL" id="NZEX01000096">
    <property type="protein sequence ID" value="MAH63503.1"/>
    <property type="molecule type" value="Genomic_DNA"/>
</dbReference>
<comment type="similarity">
    <text evidence="1 5">Belongs to the metallo-beta-lactamase superfamily. Glyoxalase II family.</text>
</comment>
<evidence type="ECO:0000256" key="4">
    <source>
        <dbReference type="ARBA" id="ARBA00022833"/>
    </source>
</evidence>
<evidence type="ECO:0000256" key="1">
    <source>
        <dbReference type="ARBA" id="ARBA00006759"/>
    </source>
</evidence>
<protein>
    <recommendedName>
        <fullName evidence="5">Hydroxyacylglutathione hydrolase</fullName>
        <ecNumber evidence="5">3.1.2.6</ecNumber>
    </recommendedName>
    <alternativeName>
        <fullName evidence="5">Glyoxalase II</fullName>
        <shortName evidence="5">Glx II</shortName>
    </alternativeName>
</protein>
<dbReference type="SMART" id="SM00849">
    <property type="entry name" value="Lactamase_B"/>
    <property type="match status" value="1"/>
</dbReference>
<dbReference type="InterPro" id="IPR035680">
    <property type="entry name" value="Clx_II_MBL"/>
</dbReference>
<comment type="catalytic activity">
    <reaction evidence="5">
        <text>an S-(2-hydroxyacyl)glutathione + H2O = a 2-hydroxy carboxylate + glutathione + H(+)</text>
        <dbReference type="Rhea" id="RHEA:21864"/>
        <dbReference type="ChEBI" id="CHEBI:15377"/>
        <dbReference type="ChEBI" id="CHEBI:15378"/>
        <dbReference type="ChEBI" id="CHEBI:57925"/>
        <dbReference type="ChEBI" id="CHEBI:58896"/>
        <dbReference type="ChEBI" id="CHEBI:71261"/>
        <dbReference type="EC" id="3.1.2.6"/>
    </reaction>
</comment>
<gene>
    <name evidence="5 7" type="primary">gloB</name>
    <name evidence="7" type="ORF">CMN54_08685</name>
</gene>
<dbReference type="Pfam" id="PF00753">
    <property type="entry name" value="Lactamase_B"/>
    <property type="match status" value="1"/>
</dbReference>